<organism evidence="1">
    <name type="scientific">freshwater metagenome</name>
    <dbReference type="NCBI Taxonomy" id="449393"/>
    <lineage>
        <taxon>unclassified sequences</taxon>
        <taxon>metagenomes</taxon>
        <taxon>ecological metagenomes</taxon>
    </lineage>
</organism>
<sequence length="69" mass="8180">MEELQNLDRRGRRADIDRDDFVESEHRSESCEVLRVGRSDLLGKLGRNRLSGLLEPDLFDRCTQRSFEW</sequence>
<proteinExistence type="predicted"/>
<protein>
    <submittedName>
        <fullName evidence="1">Unannotated protein</fullName>
    </submittedName>
</protein>
<dbReference type="EMBL" id="CAFBPX010000059">
    <property type="protein sequence ID" value="CAB5032286.1"/>
    <property type="molecule type" value="Genomic_DNA"/>
</dbReference>
<evidence type="ECO:0000313" key="1">
    <source>
        <dbReference type="EMBL" id="CAB5032286.1"/>
    </source>
</evidence>
<name>A0A6J7RU14_9ZZZZ</name>
<gene>
    <name evidence="1" type="ORF">UFOPK4175_00461</name>
</gene>
<accession>A0A6J7RU14</accession>
<reference evidence="1" key="1">
    <citation type="submission" date="2020-05" db="EMBL/GenBank/DDBJ databases">
        <authorList>
            <person name="Chiriac C."/>
            <person name="Salcher M."/>
            <person name="Ghai R."/>
            <person name="Kavagutti S V."/>
        </authorList>
    </citation>
    <scope>NUCLEOTIDE SEQUENCE</scope>
</reference>
<dbReference type="AlphaFoldDB" id="A0A6J7RU14"/>